<protein>
    <recommendedName>
        <fullName evidence="3">Asparagine synthetase domain-containing protein</fullName>
    </recommendedName>
</protein>
<comment type="caution">
    <text evidence="1">The sequence shown here is derived from an EMBL/GenBank/DDBJ whole genome shotgun (WGS) entry which is preliminary data.</text>
</comment>
<dbReference type="Proteomes" id="UP000287330">
    <property type="component" value="Unassembled WGS sequence"/>
</dbReference>
<evidence type="ECO:0000313" key="1">
    <source>
        <dbReference type="EMBL" id="RUO51111.1"/>
    </source>
</evidence>
<dbReference type="AlphaFoldDB" id="A0A432XR80"/>
<dbReference type="OrthoDB" id="6287162at2"/>
<organism evidence="1 2">
    <name type="scientific">Idiomarina fontislapidosi</name>
    <dbReference type="NCBI Taxonomy" id="263723"/>
    <lineage>
        <taxon>Bacteria</taxon>
        <taxon>Pseudomonadati</taxon>
        <taxon>Pseudomonadota</taxon>
        <taxon>Gammaproteobacteria</taxon>
        <taxon>Alteromonadales</taxon>
        <taxon>Idiomarinaceae</taxon>
        <taxon>Idiomarina</taxon>
    </lineage>
</organism>
<accession>A0A432XR80</accession>
<evidence type="ECO:0000313" key="2">
    <source>
        <dbReference type="Proteomes" id="UP000287330"/>
    </source>
</evidence>
<keyword evidence="2" id="KW-1185">Reference proteome</keyword>
<dbReference type="EMBL" id="PIPV01000013">
    <property type="protein sequence ID" value="RUO51111.1"/>
    <property type="molecule type" value="Genomic_DNA"/>
</dbReference>
<sequence>MSDFHVISNLVSENLQCKDILSGMFITKDSIVIGQKGLEKFSNSNSLSKSEFLELSDGRFFYVKSFKDEILAKVDGFGSDALFFYRHGNSWAFSNSFLELINHCKKNNWPLTIDFKVMSSMFLSGSIGRQLLSSQTPVAQISIVPPDEYICCNKLDKTASLRKIPDFGKTNIYYEEALSEWFFKWRSILFSLALHSDNMISVDLSGGIDSRMMFSLVNTSSVKEKFCFFSQPHKAKDLSVAKSLCESFNCNLTDSPPDWRRLPINYQYEEYCRGNVGFYNLPVTPPLYYSCSNILKVNGVGGENIRPFYNGSGTDWFKKIEKGMPKYLSGYKSDVCDLLRRSFIDFNIEQDDKTGMMVHYRKLRSRFIGGRTSYENLKFNMVTPLTDQVLVGLNDFSGRQNGKEIYRDIILAGGGKNLISHPYDEKNKSFENEFIEKSPFLNFSSSENSKWLEKEYLVYIEEGNENEAIKENFSINEGESLPSKIKRELSSLVEYGVFDKTPCAFRELYNSGQWSSSVGRKGTIEVITWHTLLKLVDSV</sequence>
<reference evidence="2" key="1">
    <citation type="journal article" date="2018" name="Front. Microbiol.">
        <title>Genome-Based Analysis Reveals the Taxonomy and Diversity of the Family Idiomarinaceae.</title>
        <authorList>
            <person name="Liu Y."/>
            <person name="Lai Q."/>
            <person name="Shao Z."/>
        </authorList>
    </citation>
    <scope>NUCLEOTIDE SEQUENCE [LARGE SCALE GENOMIC DNA]</scope>
    <source>
        <strain evidence="2">F23</strain>
    </source>
</reference>
<name>A0A432XR80_9GAMM</name>
<proteinExistence type="predicted"/>
<dbReference type="RefSeq" id="WP_110576049.1">
    <property type="nucleotide sequence ID" value="NZ_PIPV01000013.1"/>
</dbReference>
<evidence type="ECO:0008006" key="3">
    <source>
        <dbReference type="Google" id="ProtNLM"/>
    </source>
</evidence>
<gene>
    <name evidence="1" type="ORF">CWE25_11930</name>
</gene>